<name>A0A0A9H442_ARUDO</name>
<evidence type="ECO:0000313" key="1">
    <source>
        <dbReference type="EMBL" id="JAE30569.1"/>
    </source>
</evidence>
<reference evidence="1" key="1">
    <citation type="submission" date="2014-09" db="EMBL/GenBank/DDBJ databases">
        <authorList>
            <person name="Magalhaes I.L.F."/>
            <person name="Oliveira U."/>
            <person name="Santos F.R."/>
            <person name="Vidigal T.H.D.A."/>
            <person name="Brescovit A.D."/>
            <person name="Santos A.J."/>
        </authorList>
    </citation>
    <scope>NUCLEOTIDE SEQUENCE</scope>
    <source>
        <tissue evidence="1">Shoot tissue taken approximately 20 cm above the soil surface</tissue>
    </source>
</reference>
<dbReference type="AlphaFoldDB" id="A0A0A9H442"/>
<protein>
    <submittedName>
        <fullName evidence="1">Uncharacterized protein</fullName>
    </submittedName>
</protein>
<reference evidence="1" key="2">
    <citation type="journal article" date="2015" name="Data Brief">
        <title>Shoot transcriptome of the giant reed, Arundo donax.</title>
        <authorList>
            <person name="Barrero R.A."/>
            <person name="Guerrero F.D."/>
            <person name="Moolhuijzen P."/>
            <person name="Goolsby J.A."/>
            <person name="Tidwell J."/>
            <person name="Bellgard S.E."/>
            <person name="Bellgard M.I."/>
        </authorList>
    </citation>
    <scope>NUCLEOTIDE SEQUENCE</scope>
    <source>
        <tissue evidence="1">Shoot tissue taken approximately 20 cm above the soil surface</tissue>
    </source>
</reference>
<proteinExistence type="predicted"/>
<accession>A0A0A9H442</accession>
<dbReference type="EMBL" id="GBRH01167327">
    <property type="protein sequence ID" value="JAE30569.1"/>
    <property type="molecule type" value="Transcribed_RNA"/>
</dbReference>
<organism evidence="1">
    <name type="scientific">Arundo donax</name>
    <name type="common">Giant reed</name>
    <name type="synonym">Donax arundinaceus</name>
    <dbReference type="NCBI Taxonomy" id="35708"/>
    <lineage>
        <taxon>Eukaryota</taxon>
        <taxon>Viridiplantae</taxon>
        <taxon>Streptophyta</taxon>
        <taxon>Embryophyta</taxon>
        <taxon>Tracheophyta</taxon>
        <taxon>Spermatophyta</taxon>
        <taxon>Magnoliopsida</taxon>
        <taxon>Liliopsida</taxon>
        <taxon>Poales</taxon>
        <taxon>Poaceae</taxon>
        <taxon>PACMAD clade</taxon>
        <taxon>Arundinoideae</taxon>
        <taxon>Arundineae</taxon>
        <taxon>Arundo</taxon>
    </lineage>
</organism>
<sequence length="53" mass="5970">MKIGKIGPCHTINEYSLGTLKTCCKLKILALGSKSTWVVIHIYPFFLSFLKVQ</sequence>